<dbReference type="Proteomes" id="UP000191408">
    <property type="component" value="Unassembled WGS sequence"/>
</dbReference>
<sequence>MQLTYRLLSLSQFPPDDPYQLPGAVQAMASNMSSDNAASAAVDKDDLKMPLIDFGPFFTGTPSDKHRVALSMTEAFKTSGFLYLKAHGIPPSIVSGVFASSARFFARPQSEKDSLGWTTPQSNRGYVAIGREKLTTVDVTTGVETLRASAPDIKETMEIGREGVEGLPNRWPDHLDDEGKHFKETMQSFFEMAKTLHKHIMQAIALGMNLPEHFFDDSINAGDNNLRLLHYPSVSKEVFKNNPNQVRAGEHSDYGSITLLFQDRHGGLQVRSPKGTFVDATPIADTIVVNAGDLLARWSNDTIKSTRHRVIQPPVPESSEDDASDYPARYSIAYFCNPNNDKLIEALPGTFGDEIQAEKKYPAITSGDYMVQRLTATY</sequence>
<keyword evidence="2" id="KW-0560">Oxidoreductase</keyword>
<proteinExistence type="inferred from homology"/>
<reference evidence="5" key="1">
    <citation type="journal article" date="2017" name="Nat. Microbiol.">
        <title>Global analysis of biosynthetic gene clusters reveals vast potential of secondary metabolite production in Penicillium species.</title>
        <authorList>
            <person name="Nielsen J.C."/>
            <person name="Grijseels S."/>
            <person name="Prigent S."/>
            <person name="Ji B."/>
            <person name="Dainat J."/>
            <person name="Nielsen K.F."/>
            <person name="Frisvad J.C."/>
            <person name="Workman M."/>
            <person name="Nielsen J."/>
        </authorList>
    </citation>
    <scope>NUCLEOTIDE SEQUENCE [LARGE SCALE GENOMIC DNA]</scope>
    <source>
        <strain evidence="5">IBT 4502</strain>
    </source>
</reference>
<dbReference type="Pfam" id="PF14226">
    <property type="entry name" value="DIOX_N"/>
    <property type="match status" value="1"/>
</dbReference>
<comment type="caution">
    <text evidence="4">The sequence shown here is derived from an EMBL/GenBank/DDBJ whole genome shotgun (WGS) entry which is preliminary data.</text>
</comment>
<dbReference type="EMBL" id="MDYM01000008">
    <property type="protein sequence ID" value="OQD64110.1"/>
    <property type="molecule type" value="Genomic_DNA"/>
</dbReference>
<dbReference type="PANTHER" id="PTHR47990">
    <property type="entry name" value="2-OXOGLUTARATE (2OG) AND FE(II)-DEPENDENT OXYGENASE SUPERFAMILY PROTEIN-RELATED"/>
    <property type="match status" value="1"/>
</dbReference>
<evidence type="ECO:0000313" key="5">
    <source>
        <dbReference type="Proteomes" id="UP000191408"/>
    </source>
</evidence>
<dbReference type="STRING" id="60169.A0A1V6NHE8"/>
<dbReference type="SUPFAM" id="SSF51197">
    <property type="entry name" value="Clavaminate synthase-like"/>
    <property type="match status" value="1"/>
</dbReference>
<dbReference type="AlphaFoldDB" id="A0A1V6NHE8"/>
<feature type="domain" description="Fe2OG dioxygenase" evidence="3">
    <location>
        <begin position="222"/>
        <end position="338"/>
    </location>
</feature>
<gene>
    <name evidence="4" type="ORF">PENPOL_c008G06047</name>
</gene>
<dbReference type="InterPro" id="IPR005123">
    <property type="entry name" value="Oxoglu/Fe-dep_dioxygenase_dom"/>
</dbReference>
<keyword evidence="2" id="KW-0408">Iron</keyword>
<dbReference type="InterPro" id="IPR044861">
    <property type="entry name" value="IPNS-like_FE2OG_OXY"/>
</dbReference>
<accession>A0A1V6NHE8</accession>
<protein>
    <recommendedName>
        <fullName evidence="3">Fe2OG dioxygenase domain-containing protein</fullName>
    </recommendedName>
</protein>
<dbReference type="PROSITE" id="PS51471">
    <property type="entry name" value="FE2OG_OXY"/>
    <property type="match status" value="1"/>
</dbReference>
<evidence type="ECO:0000259" key="3">
    <source>
        <dbReference type="PROSITE" id="PS51471"/>
    </source>
</evidence>
<dbReference type="OrthoDB" id="288590at2759"/>
<dbReference type="InterPro" id="IPR027443">
    <property type="entry name" value="IPNS-like_sf"/>
</dbReference>
<dbReference type="InterPro" id="IPR050231">
    <property type="entry name" value="Iron_ascorbate_oxido_reductase"/>
</dbReference>
<comment type="similarity">
    <text evidence="1 2">Belongs to the iron/ascorbate-dependent oxidoreductase family.</text>
</comment>
<evidence type="ECO:0000256" key="1">
    <source>
        <dbReference type="ARBA" id="ARBA00008056"/>
    </source>
</evidence>
<keyword evidence="5" id="KW-1185">Reference proteome</keyword>
<evidence type="ECO:0000313" key="4">
    <source>
        <dbReference type="EMBL" id="OQD64110.1"/>
    </source>
</evidence>
<organism evidence="4 5">
    <name type="scientific">Penicillium polonicum</name>
    <dbReference type="NCBI Taxonomy" id="60169"/>
    <lineage>
        <taxon>Eukaryota</taxon>
        <taxon>Fungi</taxon>
        <taxon>Dikarya</taxon>
        <taxon>Ascomycota</taxon>
        <taxon>Pezizomycotina</taxon>
        <taxon>Eurotiomycetes</taxon>
        <taxon>Eurotiomycetidae</taxon>
        <taxon>Eurotiales</taxon>
        <taxon>Aspergillaceae</taxon>
        <taxon>Penicillium</taxon>
    </lineage>
</organism>
<evidence type="ECO:0000256" key="2">
    <source>
        <dbReference type="RuleBase" id="RU003682"/>
    </source>
</evidence>
<dbReference type="GO" id="GO:0044283">
    <property type="term" value="P:small molecule biosynthetic process"/>
    <property type="evidence" value="ECO:0007669"/>
    <property type="project" value="UniProtKB-ARBA"/>
</dbReference>
<dbReference type="Pfam" id="PF03171">
    <property type="entry name" value="2OG-FeII_Oxy"/>
    <property type="match status" value="1"/>
</dbReference>
<dbReference type="InterPro" id="IPR026992">
    <property type="entry name" value="DIOX_N"/>
</dbReference>
<dbReference type="GO" id="GO:0046872">
    <property type="term" value="F:metal ion binding"/>
    <property type="evidence" value="ECO:0007669"/>
    <property type="project" value="UniProtKB-KW"/>
</dbReference>
<name>A0A1V6NHE8_PENPO</name>
<dbReference type="PRINTS" id="PR00682">
    <property type="entry name" value="IPNSYNTHASE"/>
</dbReference>
<dbReference type="FunFam" id="2.60.120.330:FF:000030">
    <property type="entry name" value="Thymine dioxygenase"/>
    <property type="match status" value="1"/>
</dbReference>
<dbReference type="GO" id="GO:0016491">
    <property type="term" value="F:oxidoreductase activity"/>
    <property type="evidence" value="ECO:0007669"/>
    <property type="project" value="UniProtKB-KW"/>
</dbReference>
<dbReference type="Gene3D" id="2.60.120.330">
    <property type="entry name" value="B-lactam Antibiotic, Isopenicillin N Synthase, Chain"/>
    <property type="match status" value="1"/>
</dbReference>
<keyword evidence="2" id="KW-0479">Metal-binding</keyword>